<evidence type="ECO:0000313" key="3">
    <source>
        <dbReference type="EMBL" id="KAA8596000.1"/>
    </source>
</evidence>
<evidence type="ECO:0000256" key="1">
    <source>
        <dbReference type="SAM" id="Coils"/>
    </source>
</evidence>
<dbReference type="EMBL" id="VOFY01000001">
    <property type="protein sequence ID" value="KAA8596000.1"/>
    <property type="molecule type" value="Genomic_DNA"/>
</dbReference>
<name>A0A5J5DRP7_9PERO</name>
<protein>
    <submittedName>
        <fullName evidence="3">Uncharacterized protein</fullName>
    </submittedName>
</protein>
<dbReference type="AlphaFoldDB" id="A0A5J5DRP7"/>
<dbReference type="Proteomes" id="UP000327493">
    <property type="component" value="Chromosome 1"/>
</dbReference>
<feature type="region of interest" description="Disordered" evidence="2">
    <location>
        <begin position="57"/>
        <end position="96"/>
    </location>
</feature>
<feature type="non-terminal residue" evidence="3">
    <location>
        <position position="136"/>
    </location>
</feature>
<evidence type="ECO:0000256" key="2">
    <source>
        <dbReference type="SAM" id="MobiDB-lite"/>
    </source>
</evidence>
<reference evidence="3 4" key="1">
    <citation type="submission" date="2019-08" db="EMBL/GenBank/DDBJ databases">
        <title>A chromosome-level genome assembly, high-density linkage maps, and genome scans reveal the genomic architecture of hybrid incompatibilities underlying speciation via character displacement in darters (Percidae: Etheostominae).</title>
        <authorList>
            <person name="Moran R.L."/>
            <person name="Catchen J.M."/>
            <person name="Fuller R.C."/>
        </authorList>
    </citation>
    <scope>NUCLEOTIDE SEQUENCE [LARGE SCALE GENOMIC DNA]</scope>
    <source>
        <strain evidence="3">EspeVRDwgs_2016</strain>
        <tissue evidence="3">Muscle</tissue>
    </source>
</reference>
<comment type="caution">
    <text evidence="3">The sequence shown here is derived from an EMBL/GenBank/DDBJ whole genome shotgun (WGS) entry which is preliminary data.</text>
</comment>
<keyword evidence="1" id="KW-0175">Coiled coil</keyword>
<proteinExistence type="predicted"/>
<keyword evidence="4" id="KW-1185">Reference proteome</keyword>
<accession>A0A5J5DRP7</accession>
<evidence type="ECO:0000313" key="4">
    <source>
        <dbReference type="Proteomes" id="UP000327493"/>
    </source>
</evidence>
<feature type="coiled-coil region" evidence="1">
    <location>
        <begin position="24"/>
        <end position="51"/>
    </location>
</feature>
<organism evidence="3 4">
    <name type="scientific">Etheostoma spectabile</name>
    <name type="common">orangethroat darter</name>
    <dbReference type="NCBI Taxonomy" id="54343"/>
    <lineage>
        <taxon>Eukaryota</taxon>
        <taxon>Metazoa</taxon>
        <taxon>Chordata</taxon>
        <taxon>Craniata</taxon>
        <taxon>Vertebrata</taxon>
        <taxon>Euteleostomi</taxon>
        <taxon>Actinopterygii</taxon>
        <taxon>Neopterygii</taxon>
        <taxon>Teleostei</taxon>
        <taxon>Neoteleostei</taxon>
        <taxon>Acanthomorphata</taxon>
        <taxon>Eupercaria</taxon>
        <taxon>Perciformes</taxon>
        <taxon>Percoidei</taxon>
        <taxon>Percidae</taxon>
        <taxon>Etheostomatinae</taxon>
        <taxon>Etheostoma</taxon>
    </lineage>
</organism>
<sequence>VYRKQASTRLAVLEEAAEGRTASYQREILHLQRLLRERQEAEERLLQSKRFRGGCIQQREGSRGRVGGGVAGSNQGEPADEGDSFGLRAQCEPPQSGRCSPCLSWLAFLGSSIPSALTTQLWPLFFTSHQSPGLQR</sequence>
<feature type="non-terminal residue" evidence="3">
    <location>
        <position position="1"/>
    </location>
</feature>
<gene>
    <name evidence="3" type="ORF">FQN60_011291</name>
</gene>